<comment type="caution">
    <text evidence="2">The sequence shown here is derived from an EMBL/GenBank/DDBJ whole genome shotgun (WGS) entry which is preliminary data.</text>
</comment>
<dbReference type="EMBL" id="JAYXUG010000013">
    <property type="protein sequence ID" value="MEC6832992.1"/>
    <property type="molecule type" value="Genomic_DNA"/>
</dbReference>
<dbReference type="InterPro" id="IPR051404">
    <property type="entry name" value="TA_system_antitoxin"/>
</dbReference>
<dbReference type="SUPFAM" id="SSF143100">
    <property type="entry name" value="TTHA1013/TTHA0281-like"/>
    <property type="match status" value="1"/>
</dbReference>
<dbReference type="RefSeq" id="WP_327775292.1">
    <property type="nucleotide sequence ID" value="NZ_JAYXUG010000013.1"/>
</dbReference>
<sequence length="134" mass="14798">MLYPIAIERGDEKTAFGVVVPDLEGCFSAGDTYSEALLNTKDAINMYLEALADNGELPPPASHVEDHLDSHDYDGWLWALIDINVDPFMGGAVKKNVTIPKILLKKIDDAIVIDSQYKDRSHFLQVAAMHELGL</sequence>
<dbReference type="Proteomes" id="UP001306119">
    <property type="component" value="Unassembled WGS sequence"/>
</dbReference>
<dbReference type="PANTHER" id="PTHR34504">
    <property type="entry name" value="ANTITOXIN HICB"/>
    <property type="match status" value="1"/>
</dbReference>
<feature type="domain" description="HicB-like antitoxin of toxin-antitoxin system" evidence="1">
    <location>
        <begin position="3"/>
        <end position="128"/>
    </location>
</feature>
<name>A0ABU6L8X2_9GAMM</name>
<dbReference type="Gene3D" id="3.30.160.250">
    <property type="match status" value="1"/>
</dbReference>
<organism evidence="2 3">
    <name type="scientific">Photobacterium toruni</name>
    <dbReference type="NCBI Taxonomy" id="1935446"/>
    <lineage>
        <taxon>Bacteria</taxon>
        <taxon>Pseudomonadati</taxon>
        <taxon>Pseudomonadota</taxon>
        <taxon>Gammaproteobacteria</taxon>
        <taxon>Vibrionales</taxon>
        <taxon>Vibrionaceae</taxon>
        <taxon>Photobacterium</taxon>
    </lineage>
</organism>
<dbReference type="Pfam" id="PF15919">
    <property type="entry name" value="HicB_lk_antitox"/>
    <property type="match status" value="1"/>
</dbReference>
<reference evidence="2 3" key="1">
    <citation type="submission" date="2024-01" db="EMBL/GenBank/DDBJ databases">
        <title>Active colonisers of the gastrointestinal tract of Atlantic salmon farmed in a warm water region.</title>
        <authorList>
            <person name="Bowman J.P."/>
        </authorList>
    </citation>
    <scope>NUCLEOTIDE SEQUENCE [LARGE SCALE GENOMIC DNA]</scope>
    <source>
        <strain evidence="2 3">S3MW1</strain>
    </source>
</reference>
<gene>
    <name evidence="2" type="ORF">VXS06_14590</name>
</gene>
<evidence type="ECO:0000313" key="2">
    <source>
        <dbReference type="EMBL" id="MEC6832992.1"/>
    </source>
</evidence>
<dbReference type="InterPro" id="IPR031807">
    <property type="entry name" value="HicB-like"/>
</dbReference>
<accession>A0ABU6L8X2</accession>
<dbReference type="PANTHER" id="PTHR34504:SF2">
    <property type="entry name" value="UPF0150 PROTEIN SSL0259"/>
    <property type="match status" value="1"/>
</dbReference>
<proteinExistence type="predicted"/>
<keyword evidence="3" id="KW-1185">Reference proteome</keyword>
<protein>
    <submittedName>
        <fullName evidence="2">Type II toxin-antitoxin system HicB family antitoxin</fullName>
    </submittedName>
</protein>
<evidence type="ECO:0000313" key="3">
    <source>
        <dbReference type="Proteomes" id="UP001306119"/>
    </source>
</evidence>
<dbReference type="InterPro" id="IPR035069">
    <property type="entry name" value="TTHA1013/TTHA0281-like"/>
</dbReference>
<evidence type="ECO:0000259" key="1">
    <source>
        <dbReference type="Pfam" id="PF15919"/>
    </source>
</evidence>